<dbReference type="InterPro" id="IPR004474">
    <property type="entry name" value="LytR_CpsA_psr"/>
</dbReference>
<feature type="transmembrane region" description="Helical" evidence="3">
    <location>
        <begin position="20"/>
        <end position="38"/>
    </location>
</feature>
<organism evidence="5 6">
    <name type="scientific">Paenibacillus borealis</name>
    <dbReference type="NCBI Taxonomy" id="160799"/>
    <lineage>
        <taxon>Bacteria</taxon>
        <taxon>Bacillati</taxon>
        <taxon>Bacillota</taxon>
        <taxon>Bacilli</taxon>
        <taxon>Bacillales</taxon>
        <taxon>Paenibacillaceae</taxon>
        <taxon>Paenibacillus</taxon>
    </lineage>
</organism>
<feature type="domain" description="Cell envelope-related transcriptional attenuator" evidence="4">
    <location>
        <begin position="98"/>
        <end position="246"/>
    </location>
</feature>
<keyword evidence="3" id="KW-1133">Transmembrane helix</keyword>
<comment type="similarity">
    <text evidence="1">Belongs to the LytR/CpsA/Psr (LCP) family.</text>
</comment>
<dbReference type="Pfam" id="PF03816">
    <property type="entry name" value="LytR_cpsA_psr"/>
    <property type="match status" value="1"/>
</dbReference>
<dbReference type="PANTHER" id="PTHR33392">
    <property type="entry name" value="POLYISOPRENYL-TEICHOIC ACID--PEPTIDOGLYCAN TEICHOIC ACID TRANSFERASE TAGU"/>
    <property type="match status" value="1"/>
</dbReference>
<reference evidence="5 6" key="1">
    <citation type="submission" date="2016-10" db="EMBL/GenBank/DDBJ databases">
        <title>Paenibacillus species isolates.</title>
        <authorList>
            <person name="Beno S.M."/>
        </authorList>
    </citation>
    <scope>NUCLEOTIDE SEQUENCE [LARGE SCALE GENOMIC DNA]</scope>
    <source>
        <strain evidence="5 6">FSL H7-0744</strain>
    </source>
</reference>
<gene>
    <name evidence="5" type="ORF">BSK56_22145</name>
</gene>
<feature type="region of interest" description="Disordered" evidence="2">
    <location>
        <begin position="291"/>
        <end position="310"/>
    </location>
</feature>
<keyword evidence="6" id="KW-1185">Reference proteome</keyword>
<comment type="caution">
    <text evidence="5">The sequence shown here is derived from an EMBL/GenBank/DDBJ whole genome shotgun (WGS) entry which is preliminary data.</text>
</comment>
<protein>
    <submittedName>
        <fullName evidence="5">Transcriptional regulator</fullName>
    </submittedName>
</protein>
<feature type="region of interest" description="Disordered" evidence="2">
    <location>
        <begin position="320"/>
        <end position="350"/>
    </location>
</feature>
<evidence type="ECO:0000313" key="6">
    <source>
        <dbReference type="Proteomes" id="UP000187412"/>
    </source>
</evidence>
<keyword evidence="3" id="KW-0812">Transmembrane</keyword>
<name>A0ABX3H2E5_PAEBO</name>
<keyword evidence="3" id="KW-0472">Membrane</keyword>
<sequence>MPPRKKRHVKAGKTKKKPLLWTLAIILLVVIGGIVYYFSSVYNQLDNMHKTGDKSPFASVPSPSADVIEPPKWEGTEPVNILLMGVDARGVKKGEVPRSDTMLVASLDPVRKKFYVFSILRDTYVSIPEHGKDRINTAITHGPNTAMQTVSDLLGIPIQYYVYTDFQGFIKLVDAVGGVDYEVEKDMVYKTKADGPEFDIDLKKGFQHLDGNMALQYVRFRHDKTSDFTRTERQRGFLKAVADKVISTTSILKLPNILSEVIPYIDTNMDMGDMWKLATVGYDGSMGGSQQIPPMNLLTEDTTSGGSSVIGISSEDKLKQFVQDTITAPEPTPSTEASPDSSPSASAENN</sequence>
<accession>A0ABX3H2E5</accession>
<evidence type="ECO:0000256" key="3">
    <source>
        <dbReference type="SAM" id="Phobius"/>
    </source>
</evidence>
<evidence type="ECO:0000256" key="2">
    <source>
        <dbReference type="SAM" id="MobiDB-lite"/>
    </source>
</evidence>
<feature type="compositionally biased region" description="Polar residues" evidence="2">
    <location>
        <begin position="291"/>
        <end position="303"/>
    </location>
</feature>
<evidence type="ECO:0000256" key="1">
    <source>
        <dbReference type="ARBA" id="ARBA00006068"/>
    </source>
</evidence>
<evidence type="ECO:0000313" key="5">
    <source>
        <dbReference type="EMBL" id="OMD44590.1"/>
    </source>
</evidence>
<dbReference type="Proteomes" id="UP000187412">
    <property type="component" value="Unassembled WGS sequence"/>
</dbReference>
<dbReference type="Gene3D" id="3.40.630.190">
    <property type="entry name" value="LCP protein"/>
    <property type="match status" value="1"/>
</dbReference>
<dbReference type="RefSeq" id="WP_076112787.1">
    <property type="nucleotide sequence ID" value="NZ_MPTB01000031.1"/>
</dbReference>
<dbReference type="PANTHER" id="PTHR33392:SF6">
    <property type="entry name" value="POLYISOPRENYL-TEICHOIC ACID--PEPTIDOGLYCAN TEICHOIC ACID TRANSFERASE TAGU"/>
    <property type="match status" value="1"/>
</dbReference>
<dbReference type="EMBL" id="MPTB01000031">
    <property type="protein sequence ID" value="OMD44590.1"/>
    <property type="molecule type" value="Genomic_DNA"/>
</dbReference>
<dbReference type="NCBIfam" id="TIGR00350">
    <property type="entry name" value="lytR_cpsA_psr"/>
    <property type="match status" value="1"/>
</dbReference>
<feature type="compositionally biased region" description="Low complexity" evidence="2">
    <location>
        <begin position="327"/>
        <end position="350"/>
    </location>
</feature>
<evidence type="ECO:0000259" key="4">
    <source>
        <dbReference type="Pfam" id="PF03816"/>
    </source>
</evidence>
<dbReference type="InterPro" id="IPR050922">
    <property type="entry name" value="LytR/CpsA/Psr_CW_biosynth"/>
</dbReference>
<proteinExistence type="inferred from homology"/>